<dbReference type="PANTHER" id="PTHR35011:SF2">
    <property type="entry name" value="2,3-DIKETO-L-GULONATE TRAP TRANSPORTER SMALL PERMEASE PROTEIN YIAM"/>
    <property type="match status" value="1"/>
</dbReference>
<dbReference type="GO" id="GO:0015740">
    <property type="term" value="P:C4-dicarboxylate transport"/>
    <property type="evidence" value="ECO:0007669"/>
    <property type="project" value="TreeGrafter"/>
</dbReference>
<dbReference type="Proteomes" id="UP000321726">
    <property type="component" value="Unassembled WGS sequence"/>
</dbReference>
<evidence type="ECO:0000256" key="8">
    <source>
        <dbReference type="ARBA" id="ARBA00038436"/>
    </source>
</evidence>
<feature type="domain" description="Tripartite ATP-independent periplasmic transporters DctQ component" evidence="10">
    <location>
        <begin position="58"/>
        <end position="179"/>
    </location>
</feature>
<organism evidence="12 13">
    <name type="scientific">Halomonas cupida</name>
    <dbReference type="NCBI Taxonomy" id="44933"/>
    <lineage>
        <taxon>Bacteria</taxon>
        <taxon>Pseudomonadati</taxon>
        <taxon>Pseudomonadota</taxon>
        <taxon>Gammaproteobacteria</taxon>
        <taxon>Oceanospirillales</taxon>
        <taxon>Halomonadaceae</taxon>
        <taxon>Halomonas</taxon>
    </lineage>
</organism>
<dbReference type="Proteomes" id="UP000184123">
    <property type="component" value="Unassembled WGS sequence"/>
</dbReference>
<reference evidence="12 13" key="1">
    <citation type="submission" date="2016-11" db="EMBL/GenBank/DDBJ databases">
        <authorList>
            <person name="Jaros S."/>
            <person name="Januszkiewicz K."/>
            <person name="Wedrychowicz H."/>
        </authorList>
    </citation>
    <scope>NUCLEOTIDE SEQUENCE [LARGE SCALE GENOMIC DNA]</scope>
    <source>
        <strain evidence="12 13">DSM 4740</strain>
    </source>
</reference>
<feature type="transmembrane region" description="Helical" evidence="9">
    <location>
        <begin position="119"/>
        <end position="141"/>
    </location>
</feature>
<gene>
    <name evidence="11" type="ORF">HCU01_32700</name>
    <name evidence="12" type="ORF">SAMN05660971_03903</name>
</gene>
<dbReference type="EMBL" id="BJXU01000140">
    <property type="protein sequence ID" value="GEN25321.1"/>
    <property type="molecule type" value="Genomic_DNA"/>
</dbReference>
<evidence type="ECO:0000313" key="13">
    <source>
        <dbReference type="Proteomes" id="UP000184123"/>
    </source>
</evidence>
<evidence type="ECO:0000313" key="12">
    <source>
        <dbReference type="EMBL" id="SHM80028.1"/>
    </source>
</evidence>
<keyword evidence="5 9" id="KW-0812">Transmembrane</keyword>
<evidence type="ECO:0000313" key="11">
    <source>
        <dbReference type="EMBL" id="GEN25321.1"/>
    </source>
</evidence>
<dbReference type="PANTHER" id="PTHR35011">
    <property type="entry name" value="2,3-DIKETO-L-GULONATE TRAP TRANSPORTER SMALL PERMEASE PROTEIN YIAM"/>
    <property type="match status" value="1"/>
</dbReference>
<accession>A0A1M7LPR8</accession>
<evidence type="ECO:0000259" key="10">
    <source>
        <dbReference type="Pfam" id="PF04290"/>
    </source>
</evidence>
<comment type="similarity">
    <text evidence="8 9">Belongs to the TRAP transporter small permease family.</text>
</comment>
<proteinExistence type="inferred from homology"/>
<evidence type="ECO:0000256" key="9">
    <source>
        <dbReference type="RuleBase" id="RU369079"/>
    </source>
</evidence>
<comment type="subunit">
    <text evidence="9">The complex comprises the extracytoplasmic solute receptor protein and the two transmembrane proteins.</text>
</comment>
<keyword evidence="4 9" id="KW-0997">Cell inner membrane</keyword>
<dbReference type="EMBL" id="FRCA01000013">
    <property type="protein sequence ID" value="SHM80028.1"/>
    <property type="molecule type" value="Genomic_DNA"/>
</dbReference>
<dbReference type="AlphaFoldDB" id="A0A1M7LPR8"/>
<dbReference type="InterPro" id="IPR007387">
    <property type="entry name" value="TRAP_DctQ"/>
</dbReference>
<comment type="subcellular location">
    <subcellularLocation>
        <location evidence="1 9">Cell inner membrane</location>
        <topology evidence="1 9">Multi-pass membrane protein</topology>
    </subcellularLocation>
</comment>
<dbReference type="Pfam" id="PF04290">
    <property type="entry name" value="DctQ"/>
    <property type="match status" value="1"/>
</dbReference>
<keyword evidence="14" id="KW-1185">Reference proteome</keyword>
<dbReference type="RefSeq" id="WP_234987110.1">
    <property type="nucleotide sequence ID" value="NZ_BJXU01000140.1"/>
</dbReference>
<protein>
    <recommendedName>
        <fullName evidence="9">TRAP transporter small permease protein</fullName>
    </recommendedName>
</protein>
<dbReference type="InterPro" id="IPR055348">
    <property type="entry name" value="DctQ"/>
</dbReference>
<keyword evidence="7 9" id="KW-0472">Membrane</keyword>
<evidence type="ECO:0000256" key="4">
    <source>
        <dbReference type="ARBA" id="ARBA00022519"/>
    </source>
</evidence>
<keyword evidence="6 9" id="KW-1133">Transmembrane helix</keyword>
<evidence type="ECO:0000256" key="3">
    <source>
        <dbReference type="ARBA" id="ARBA00022475"/>
    </source>
</evidence>
<evidence type="ECO:0000256" key="1">
    <source>
        <dbReference type="ARBA" id="ARBA00004429"/>
    </source>
</evidence>
<dbReference type="STRING" id="44933.SAMN05660971_03903"/>
<dbReference type="GO" id="GO:0005886">
    <property type="term" value="C:plasma membrane"/>
    <property type="evidence" value="ECO:0007669"/>
    <property type="project" value="UniProtKB-SubCell"/>
</dbReference>
<keyword evidence="2 9" id="KW-0813">Transport</keyword>
<feature type="transmembrane region" description="Helical" evidence="9">
    <location>
        <begin position="46"/>
        <end position="66"/>
    </location>
</feature>
<evidence type="ECO:0000313" key="14">
    <source>
        <dbReference type="Proteomes" id="UP000321726"/>
    </source>
</evidence>
<comment type="function">
    <text evidence="9">Part of the tripartite ATP-independent periplasmic (TRAP) transport system.</text>
</comment>
<evidence type="ECO:0000256" key="6">
    <source>
        <dbReference type="ARBA" id="ARBA00022989"/>
    </source>
</evidence>
<name>A0A1M7LPR8_9GAMM</name>
<feature type="transmembrane region" description="Helical" evidence="9">
    <location>
        <begin position="161"/>
        <end position="189"/>
    </location>
</feature>
<dbReference type="GO" id="GO:0022857">
    <property type="term" value="F:transmembrane transporter activity"/>
    <property type="evidence" value="ECO:0007669"/>
    <property type="project" value="UniProtKB-UniRule"/>
</dbReference>
<evidence type="ECO:0000256" key="7">
    <source>
        <dbReference type="ARBA" id="ARBA00023136"/>
    </source>
</evidence>
<reference evidence="11 14" key="2">
    <citation type="submission" date="2019-07" db="EMBL/GenBank/DDBJ databases">
        <title>Whole genome shotgun sequence of Halomonas cupida NBRC 102219.</title>
        <authorList>
            <person name="Hosoyama A."/>
            <person name="Uohara A."/>
            <person name="Ohji S."/>
            <person name="Ichikawa N."/>
        </authorList>
    </citation>
    <scope>NUCLEOTIDE SEQUENCE [LARGE SCALE GENOMIC DNA]</scope>
    <source>
        <strain evidence="11 14">NBRC 102219</strain>
    </source>
</reference>
<evidence type="ECO:0000256" key="2">
    <source>
        <dbReference type="ARBA" id="ARBA00022448"/>
    </source>
</evidence>
<evidence type="ECO:0000256" key="5">
    <source>
        <dbReference type="ARBA" id="ARBA00022692"/>
    </source>
</evidence>
<feature type="transmembrane region" description="Helical" evidence="9">
    <location>
        <begin position="81"/>
        <end position="98"/>
    </location>
</feature>
<sequence length="199" mass="21933">MTEPVMTRPDMTEPVQDIQESLEVLTSVPRLKGPLGRLADVLDRTLLALAVIALIGLSLTVLLQVTSRLLLPFTVAWTEELTRYLFIYMVSLGAGVVLHRHRNVNVELFHGLLGFRGRAAYLALISLLTGGFSLIVLPEAWKFAQIGAFQTSPSLRVPMIYIFLSSVVLFASLLFYSVICTLEGIIALVRGEQPASEVH</sequence>
<keyword evidence="3" id="KW-1003">Cell membrane</keyword>